<feature type="transmembrane region" description="Helical" evidence="5">
    <location>
        <begin position="52"/>
        <end position="73"/>
    </location>
</feature>
<feature type="transmembrane region" description="Helical" evidence="5">
    <location>
        <begin position="152"/>
        <end position="172"/>
    </location>
</feature>
<feature type="transmembrane region" description="Helical" evidence="5">
    <location>
        <begin position="20"/>
        <end position="45"/>
    </location>
</feature>
<keyword evidence="2 5" id="KW-0812">Transmembrane</keyword>
<evidence type="ECO:0008006" key="8">
    <source>
        <dbReference type="Google" id="ProtNLM"/>
    </source>
</evidence>
<dbReference type="STRING" id="455432.AWN90_17890"/>
<dbReference type="CDD" id="cd02432">
    <property type="entry name" value="Nodulin-21_like_1"/>
    <property type="match status" value="1"/>
</dbReference>
<sequence>MVVATHSEPHGIGLASRLNWLRAGVLGANDGIVSVAGIVVGVAAATVDRGTILTAGIAGLAAGAVSMALGEYVSVSTQRDSERAVLAVERRELEEMPEEELAELAAIYEGKGLSPATAWKVAEELTENDAFTAHAEAELGIDPTELTNPWHAAFSSALSFTLGALLPLLAILTPASVRVPVTVIAVLVALALTGAIGARLGEAPVGRATVRVLVGGALAMAITYAVGHLVGMAI</sequence>
<dbReference type="InterPro" id="IPR008217">
    <property type="entry name" value="Ccc1_fam"/>
</dbReference>
<feature type="transmembrane region" description="Helical" evidence="5">
    <location>
        <begin position="179"/>
        <end position="200"/>
    </location>
</feature>
<organism evidence="6 7">
    <name type="scientific">Nocardia terpenica</name>
    <dbReference type="NCBI Taxonomy" id="455432"/>
    <lineage>
        <taxon>Bacteria</taxon>
        <taxon>Bacillati</taxon>
        <taxon>Actinomycetota</taxon>
        <taxon>Actinomycetes</taxon>
        <taxon>Mycobacteriales</taxon>
        <taxon>Nocardiaceae</taxon>
        <taxon>Nocardia</taxon>
    </lineage>
</organism>
<evidence type="ECO:0000256" key="3">
    <source>
        <dbReference type="ARBA" id="ARBA00022989"/>
    </source>
</evidence>
<reference evidence="6 7" key="1">
    <citation type="submission" date="2016-04" db="EMBL/GenBank/DDBJ databases">
        <authorList>
            <person name="Evans L.H."/>
            <person name="Alamgir A."/>
            <person name="Owens N."/>
            <person name="Weber N.D."/>
            <person name="Virtaneva K."/>
            <person name="Barbian K."/>
            <person name="Babar A."/>
            <person name="Rosenke K."/>
        </authorList>
    </citation>
    <scope>NUCLEOTIDE SEQUENCE [LARGE SCALE GENOMIC DNA]</scope>
    <source>
        <strain evidence="6 7">IFM 0406</strain>
    </source>
</reference>
<comment type="subcellular location">
    <subcellularLocation>
        <location evidence="1">Endomembrane system</location>
        <topology evidence="1">Multi-pass membrane protein</topology>
    </subcellularLocation>
</comment>
<dbReference type="EMBL" id="LWGR01000003">
    <property type="protein sequence ID" value="KZM75827.1"/>
    <property type="molecule type" value="Genomic_DNA"/>
</dbReference>
<dbReference type="OrthoDB" id="188924at2"/>
<evidence type="ECO:0000256" key="4">
    <source>
        <dbReference type="ARBA" id="ARBA00023136"/>
    </source>
</evidence>
<dbReference type="AlphaFoldDB" id="A0A164PNN5"/>
<gene>
    <name evidence="6" type="ORF">AWN90_17890</name>
</gene>
<keyword evidence="3 5" id="KW-1133">Transmembrane helix</keyword>
<evidence type="ECO:0000256" key="1">
    <source>
        <dbReference type="ARBA" id="ARBA00004127"/>
    </source>
</evidence>
<dbReference type="GO" id="GO:0012505">
    <property type="term" value="C:endomembrane system"/>
    <property type="evidence" value="ECO:0007669"/>
    <property type="project" value="UniProtKB-SubCell"/>
</dbReference>
<dbReference type="GO" id="GO:0030026">
    <property type="term" value="P:intracellular manganese ion homeostasis"/>
    <property type="evidence" value="ECO:0007669"/>
    <property type="project" value="InterPro"/>
</dbReference>
<name>A0A164PNN5_9NOCA</name>
<evidence type="ECO:0000313" key="7">
    <source>
        <dbReference type="Proteomes" id="UP000076512"/>
    </source>
</evidence>
<dbReference type="Pfam" id="PF01988">
    <property type="entry name" value="VIT1"/>
    <property type="match status" value="1"/>
</dbReference>
<evidence type="ECO:0000313" key="6">
    <source>
        <dbReference type="EMBL" id="KZM75827.1"/>
    </source>
</evidence>
<evidence type="ECO:0000256" key="2">
    <source>
        <dbReference type="ARBA" id="ARBA00022692"/>
    </source>
</evidence>
<dbReference type="GO" id="GO:0005384">
    <property type="term" value="F:manganese ion transmembrane transporter activity"/>
    <property type="evidence" value="ECO:0007669"/>
    <property type="project" value="InterPro"/>
</dbReference>
<evidence type="ECO:0000256" key="5">
    <source>
        <dbReference type="SAM" id="Phobius"/>
    </source>
</evidence>
<accession>A0A164PNN5</accession>
<proteinExistence type="predicted"/>
<feature type="transmembrane region" description="Helical" evidence="5">
    <location>
        <begin position="212"/>
        <end position="231"/>
    </location>
</feature>
<keyword evidence="4 5" id="KW-0472">Membrane</keyword>
<dbReference type="Proteomes" id="UP000076512">
    <property type="component" value="Unassembled WGS sequence"/>
</dbReference>
<keyword evidence="7" id="KW-1185">Reference proteome</keyword>
<dbReference type="PANTHER" id="PTHR31851">
    <property type="entry name" value="FE(2+)/MN(2+) TRANSPORTER PCL1"/>
    <property type="match status" value="1"/>
</dbReference>
<protein>
    <recommendedName>
        <fullName evidence="8">VIT family protein</fullName>
    </recommendedName>
</protein>
<comment type="caution">
    <text evidence="6">The sequence shown here is derived from an EMBL/GenBank/DDBJ whole genome shotgun (WGS) entry which is preliminary data.</text>
</comment>